<evidence type="ECO:0000313" key="6">
    <source>
        <dbReference type="EMBL" id="SNS52411.1"/>
    </source>
</evidence>
<dbReference type="SMART" id="SM00342">
    <property type="entry name" value="HTH_ARAC"/>
    <property type="match status" value="1"/>
</dbReference>
<dbReference type="InterPro" id="IPR037923">
    <property type="entry name" value="HTH-like"/>
</dbReference>
<dbReference type="OrthoDB" id="183331at2"/>
<dbReference type="GO" id="GO:0043565">
    <property type="term" value="F:sequence-specific DNA binding"/>
    <property type="evidence" value="ECO:0007669"/>
    <property type="project" value="InterPro"/>
</dbReference>
<evidence type="ECO:0000256" key="4">
    <source>
        <dbReference type="ARBA" id="ARBA00023163"/>
    </source>
</evidence>
<dbReference type="RefSeq" id="WP_089283350.1">
    <property type="nucleotide sequence ID" value="NZ_FZOJ01000012.1"/>
</dbReference>
<reference evidence="6 7" key="1">
    <citation type="submission" date="2017-06" db="EMBL/GenBank/DDBJ databases">
        <authorList>
            <person name="Kim H.J."/>
            <person name="Triplett B.A."/>
        </authorList>
    </citation>
    <scope>NUCLEOTIDE SEQUENCE [LARGE SCALE GENOMIC DNA]</scope>
    <source>
        <strain evidence="6 7">SCA</strain>
    </source>
</reference>
<gene>
    <name evidence="6" type="ORF">SAMN05446037_101231</name>
</gene>
<dbReference type="SUPFAM" id="SSF51215">
    <property type="entry name" value="Regulatory protein AraC"/>
    <property type="match status" value="1"/>
</dbReference>
<dbReference type="PRINTS" id="PR00032">
    <property type="entry name" value="HTHARAC"/>
</dbReference>
<keyword evidence="1" id="KW-0805">Transcription regulation</keyword>
<keyword evidence="3" id="KW-0010">Activator</keyword>
<evidence type="ECO:0000313" key="7">
    <source>
        <dbReference type="Proteomes" id="UP000198304"/>
    </source>
</evidence>
<dbReference type="PROSITE" id="PS01124">
    <property type="entry name" value="HTH_ARAC_FAMILY_2"/>
    <property type="match status" value="1"/>
</dbReference>
<evidence type="ECO:0000256" key="3">
    <source>
        <dbReference type="ARBA" id="ARBA00023159"/>
    </source>
</evidence>
<dbReference type="InterPro" id="IPR020449">
    <property type="entry name" value="Tscrpt_reg_AraC-type_HTH"/>
</dbReference>
<dbReference type="InterPro" id="IPR014710">
    <property type="entry name" value="RmlC-like_jellyroll"/>
</dbReference>
<dbReference type="PROSITE" id="PS00041">
    <property type="entry name" value="HTH_ARAC_FAMILY_1"/>
    <property type="match status" value="1"/>
</dbReference>
<dbReference type="InterPro" id="IPR009057">
    <property type="entry name" value="Homeodomain-like_sf"/>
</dbReference>
<protein>
    <submittedName>
        <fullName evidence="6">AraC-type DNA-binding protein</fullName>
    </submittedName>
</protein>
<organism evidence="6 7">
    <name type="scientific">Anaerovirgula multivorans</name>
    <dbReference type="NCBI Taxonomy" id="312168"/>
    <lineage>
        <taxon>Bacteria</taxon>
        <taxon>Bacillati</taxon>
        <taxon>Bacillota</taxon>
        <taxon>Clostridia</taxon>
        <taxon>Peptostreptococcales</taxon>
        <taxon>Natronincolaceae</taxon>
        <taxon>Anaerovirgula</taxon>
    </lineage>
</organism>
<name>A0A239F6M9_9FIRM</name>
<keyword evidence="7" id="KW-1185">Reference proteome</keyword>
<sequence>MKGIHYYRADACNMVEIKTCTNDVHAYKDHLHQELSIGYIQKGATILNVSGKNYNIKAGDAVIIYPYVSHRCQPLNITEWEFTMIYIGNEFCKEIFDDLDEQHSIGIKRLGKYEFAQIKHLADVLKSDASRFDKEIELINILIQLFKTCDVDIKLESNRKMNAIKTYIEGHFLQSLHLKDMEKHFNINKFALIRNFKDKFNTTPNAYQLQLKINYGKYLLKSSDNIIDIALRSGFYDQAHFTKEFKKAYGITPLQYHKALKIC</sequence>
<dbReference type="InterPro" id="IPR018060">
    <property type="entry name" value="HTH_AraC"/>
</dbReference>
<dbReference type="InterPro" id="IPR003313">
    <property type="entry name" value="AraC-bd"/>
</dbReference>
<evidence type="ECO:0000256" key="2">
    <source>
        <dbReference type="ARBA" id="ARBA00023125"/>
    </source>
</evidence>
<evidence type="ECO:0000256" key="1">
    <source>
        <dbReference type="ARBA" id="ARBA00023015"/>
    </source>
</evidence>
<keyword evidence="2 6" id="KW-0238">DNA-binding</keyword>
<dbReference type="EMBL" id="FZOJ01000012">
    <property type="protein sequence ID" value="SNS52411.1"/>
    <property type="molecule type" value="Genomic_DNA"/>
</dbReference>
<dbReference type="GO" id="GO:0003700">
    <property type="term" value="F:DNA-binding transcription factor activity"/>
    <property type="evidence" value="ECO:0007669"/>
    <property type="project" value="InterPro"/>
</dbReference>
<dbReference type="Gene3D" id="2.60.120.10">
    <property type="entry name" value="Jelly Rolls"/>
    <property type="match status" value="1"/>
</dbReference>
<dbReference type="PANTHER" id="PTHR46796">
    <property type="entry name" value="HTH-TYPE TRANSCRIPTIONAL ACTIVATOR RHAS-RELATED"/>
    <property type="match status" value="1"/>
</dbReference>
<accession>A0A239F6M9</accession>
<dbReference type="InterPro" id="IPR018062">
    <property type="entry name" value="HTH_AraC-typ_CS"/>
</dbReference>
<dbReference type="Pfam" id="PF12833">
    <property type="entry name" value="HTH_18"/>
    <property type="match status" value="1"/>
</dbReference>
<dbReference type="Gene3D" id="1.10.10.60">
    <property type="entry name" value="Homeodomain-like"/>
    <property type="match status" value="2"/>
</dbReference>
<dbReference type="SUPFAM" id="SSF46689">
    <property type="entry name" value="Homeodomain-like"/>
    <property type="match status" value="2"/>
</dbReference>
<dbReference type="InterPro" id="IPR050204">
    <property type="entry name" value="AraC_XylS_family_regulators"/>
</dbReference>
<dbReference type="PANTHER" id="PTHR46796:SF2">
    <property type="entry name" value="TRANSCRIPTIONAL REGULATORY PROTEIN"/>
    <property type="match status" value="1"/>
</dbReference>
<dbReference type="Pfam" id="PF02311">
    <property type="entry name" value="AraC_binding"/>
    <property type="match status" value="1"/>
</dbReference>
<dbReference type="AlphaFoldDB" id="A0A239F6M9"/>
<keyword evidence="4" id="KW-0804">Transcription</keyword>
<dbReference type="Proteomes" id="UP000198304">
    <property type="component" value="Unassembled WGS sequence"/>
</dbReference>
<feature type="domain" description="HTH araC/xylS-type" evidence="5">
    <location>
        <begin position="162"/>
        <end position="259"/>
    </location>
</feature>
<evidence type="ECO:0000259" key="5">
    <source>
        <dbReference type="PROSITE" id="PS01124"/>
    </source>
</evidence>
<proteinExistence type="predicted"/>